<name>A0A0M3V5M8_9NOSO</name>
<reference evidence="2" key="1">
    <citation type="submission" date="2015-07" db="EMBL/GenBank/DDBJ databases">
        <title>Genome Of Nitrogen-Fixing Cyanobacterium Nostoc piscinale CENA21 From Solimoes/Amazon River Floodplain Sediments And Comparative Genomics To Uncover Biosynthetic Natural Products Potential.</title>
        <authorList>
            <person name="Leao T.F."/>
            <person name="Leao P.N."/>
            <person name="Guimaraes P.I."/>
            <person name="de Melo A.G.C."/>
            <person name="Ramos R.T.J."/>
            <person name="Silva A."/>
            <person name="Fiore M.F."/>
            <person name="Schneider M.P.C."/>
        </authorList>
    </citation>
    <scope>NUCLEOTIDE SEQUENCE [LARGE SCALE GENOMIC DNA]</scope>
    <source>
        <strain evidence="2">CENA21</strain>
    </source>
</reference>
<proteinExistence type="predicted"/>
<reference evidence="1 2" key="2">
    <citation type="journal article" date="2016" name="Genome Announc.">
        <title>Draft Genome Sequence of the N2-Fixing Cyanobacterium Nostoc piscinale CENA21, Isolated from the Brazilian Amazon Floodplain.</title>
        <authorList>
            <person name="Leao T."/>
            <person name="Guimaraes P.I."/>
            <person name="de Melo A.G."/>
            <person name="Ramos R.T."/>
            <person name="Leao P.N."/>
            <person name="Silva A."/>
            <person name="Fiore M.F."/>
            <person name="Schneider M.P."/>
        </authorList>
    </citation>
    <scope>NUCLEOTIDE SEQUENCE [LARGE SCALE GENOMIC DNA]</scope>
    <source>
        <strain evidence="1 2">CENA21</strain>
    </source>
</reference>
<gene>
    <name evidence="1" type="ORF">ACX27_17290</name>
</gene>
<dbReference type="AlphaFoldDB" id="A0A0M3V5M8"/>
<dbReference type="PATRIC" id="fig|224013.5.peg.4143"/>
<dbReference type="EMBL" id="CP012036">
    <property type="protein sequence ID" value="ALF54193.1"/>
    <property type="molecule type" value="Genomic_DNA"/>
</dbReference>
<sequence>MRKIDTKSLLPNDEFSHLPTNKLLEILESGLLLERGRALFMLARRSGNDQEISRIVVQEICEPKNRNSKTIGIVSISFLGIAGLLEADTDNTKETVKHLIESWTEAERSDLLVFLQLMYPSDFISSIT</sequence>
<evidence type="ECO:0000313" key="2">
    <source>
        <dbReference type="Proteomes" id="UP000062645"/>
    </source>
</evidence>
<accession>A0A0M3V5M8</accession>
<protein>
    <submittedName>
        <fullName evidence="1">Uncharacterized protein</fullName>
    </submittedName>
</protein>
<organism evidence="1 2">
    <name type="scientific">Nostoc piscinale CENA21</name>
    <dbReference type="NCBI Taxonomy" id="224013"/>
    <lineage>
        <taxon>Bacteria</taxon>
        <taxon>Bacillati</taxon>
        <taxon>Cyanobacteriota</taxon>
        <taxon>Cyanophyceae</taxon>
        <taxon>Nostocales</taxon>
        <taxon>Nostocaceae</taxon>
        <taxon>Nostoc</taxon>
    </lineage>
</organism>
<dbReference type="RefSeq" id="WP_062294709.1">
    <property type="nucleotide sequence ID" value="NZ_CP012036.1"/>
</dbReference>
<evidence type="ECO:0000313" key="1">
    <source>
        <dbReference type="EMBL" id="ALF54193.1"/>
    </source>
</evidence>
<keyword evidence="2" id="KW-1185">Reference proteome</keyword>
<dbReference type="KEGG" id="npz:ACX27_17290"/>
<dbReference type="Proteomes" id="UP000062645">
    <property type="component" value="Chromosome"/>
</dbReference>